<gene>
    <name evidence="1" type="ORF">H2198_009535</name>
</gene>
<reference evidence="1" key="1">
    <citation type="submission" date="2022-10" db="EMBL/GenBank/DDBJ databases">
        <title>Culturing micro-colonial fungi from biological soil crusts in the Mojave desert and describing Neophaeococcomyces mojavensis, and introducing the new genera and species Taxawa tesnikishii.</title>
        <authorList>
            <person name="Kurbessoian T."/>
            <person name="Stajich J.E."/>
        </authorList>
    </citation>
    <scope>NUCLEOTIDE SEQUENCE</scope>
    <source>
        <strain evidence="1">JES_112</strain>
    </source>
</reference>
<keyword evidence="2" id="KW-1185">Reference proteome</keyword>
<dbReference type="EMBL" id="JAPDRQ010000276">
    <property type="protein sequence ID" value="KAJ9651180.1"/>
    <property type="molecule type" value="Genomic_DNA"/>
</dbReference>
<protein>
    <submittedName>
        <fullName evidence="1">Uncharacterized protein</fullName>
    </submittedName>
</protein>
<name>A0ACC2ZU94_9EURO</name>
<organism evidence="1 2">
    <name type="scientific">Neophaeococcomyces mojaviensis</name>
    <dbReference type="NCBI Taxonomy" id="3383035"/>
    <lineage>
        <taxon>Eukaryota</taxon>
        <taxon>Fungi</taxon>
        <taxon>Dikarya</taxon>
        <taxon>Ascomycota</taxon>
        <taxon>Pezizomycotina</taxon>
        <taxon>Eurotiomycetes</taxon>
        <taxon>Chaetothyriomycetidae</taxon>
        <taxon>Chaetothyriales</taxon>
        <taxon>Chaetothyriales incertae sedis</taxon>
        <taxon>Neophaeococcomyces</taxon>
    </lineage>
</organism>
<accession>A0ACC2ZU94</accession>
<evidence type="ECO:0000313" key="1">
    <source>
        <dbReference type="EMBL" id="KAJ9651180.1"/>
    </source>
</evidence>
<comment type="caution">
    <text evidence="1">The sequence shown here is derived from an EMBL/GenBank/DDBJ whole genome shotgun (WGS) entry which is preliminary data.</text>
</comment>
<dbReference type="Proteomes" id="UP001172386">
    <property type="component" value="Unassembled WGS sequence"/>
</dbReference>
<evidence type="ECO:0000313" key="2">
    <source>
        <dbReference type="Proteomes" id="UP001172386"/>
    </source>
</evidence>
<sequence length="507" mass="56871">MTFDFVVETPQRRGINRNNNKLIQRRATQAGAKTRLSLKSKPKVVSTHTTPSKPPTGLLPTAGDHPQQVVVANARLASFHNSPFLARFGQSGQLLYVQDPNLLAIEPSQDLPYPTSSVLQRVLLFRLAAQPVAIKDGNQLFKIVNLTQARFLAQLPSRYGKLAFLDDAIEHLFARLHAYLPLLKPNHGNPEETQPDYLYGKALKSLRAAIDNELEQRIAEIWFATMLLILSELLTVDGGPGWIWHAAGAARMLYKIGPEHIQTEFHRSLLASQVKVMVVETIISNKPCYLADPDWQLALSRTILDSDKSGDRSRICIELWSMGTKIPSLFQHVADHVHGCPRRQYDVVFDAVRKLLAKFNKWQKQWLSVLQASLEVSEPDCSVKHEATMALLAYYMLLILVCRLRIAMDPYNALNLEQQVLSSCTSMFQLQGEYMACGRSRSEHGSIYAQIASGTKQTVNSWQKQILYALPEVPLDADVFDEWCSAIGRKDKPASFPPTGLSPEVVH</sequence>
<proteinExistence type="predicted"/>